<protein>
    <recommendedName>
        <fullName evidence="1">diguanylate cyclase</fullName>
        <ecNumber evidence="1">2.7.7.65</ecNumber>
    </recommendedName>
</protein>
<dbReference type="AlphaFoldDB" id="E1QLU5"/>
<dbReference type="EMBL" id="CP002085">
    <property type="protein sequence ID" value="ADK86530.1"/>
    <property type="molecule type" value="Genomic_DNA"/>
</dbReference>
<dbReference type="SMART" id="SM00304">
    <property type="entry name" value="HAMP"/>
    <property type="match status" value="1"/>
</dbReference>
<dbReference type="NCBIfam" id="TIGR00229">
    <property type="entry name" value="sensory_box"/>
    <property type="match status" value="2"/>
</dbReference>
<dbReference type="OrthoDB" id="5494569at2"/>
<dbReference type="GO" id="GO:0052621">
    <property type="term" value="F:diguanylate cyclase activity"/>
    <property type="evidence" value="ECO:0007669"/>
    <property type="project" value="UniProtKB-EC"/>
</dbReference>
<organism evidence="9 10">
    <name type="scientific">Desulfarculus baarsii (strain ATCC 33931 / DSM 2075 / LMG 7858 / VKM B-1802 / 2st14)</name>
    <dbReference type="NCBI Taxonomy" id="644282"/>
    <lineage>
        <taxon>Bacteria</taxon>
        <taxon>Pseudomonadati</taxon>
        <taxon>Thermodesulfobacteriota</taxon>
        <taxon>Desulfarculia</taxon>
        <taxon>Desulfarculales</taxon>
        <taxon>Desulfarculaceae</taxon>
        <taxon>Desulfarculus</taxon>
    </lineage>
</organism>
<keyword evidence="10" id="KW-1185">Reference proteome</keyword>
<dbReference type="eggNOG" id="COG3829">
    <property type="taxonomic scope" value="Bacteria"/>
</dbReference>
<evidence type="ECO:0000256" key="1">
    <source>
        <dbReference type="ARBA" id="ARBA00012528"/>
    </source>
</evidence>
<keyword evidence="4" id="KW-0472">Membrane</keyword>
<dbReference type="PROSITE" id="PS50113">
    <property type="entry name" value="PAC"/>
    <property type="match status" value="2"/>
</dbReference>
<dbReference type="InterPro" id="IPR013655">
    <property type="entry name" value="PAS_fold_3"/>
</dbReference>
<evidence type="ECO:0000259" key="7">
    <source>
        <dbReference type="PROSITE" id="PS50885"/>
    </source>
</evidence>
<feature type="transmembrane region" description="Helical" evidence="4">
    <location>
        <begin position="181"/>
        <end position="200"/>
    </location>
</feature>
<dbReference type="GO" id="GO:0043709">
    <property type="term" value="P:cell adhesion involved in single-species biofilm formation"/>
    <property type="evidence" value="ECO:0007669"/>
    <property type="project" value="TreeGrafter"/>
</dbReference>
<dbReference type="Pfam" id="PF13426">
    <property type="entry name" value="PAS_9"/>
    <property type="match status" value="1"/>
</dbReference>
<dbReference type="Gene3D" id="3.30.70.270">
    <property type="match status" value="1"/>
</dbReference>
<evidence type="ECO:0000259" key="8">
    <source>
        <dbReference type="PROSITE" id="PS50887"/>
    </source>
</evidence>
<reference evidence="9 10" key="1">
    <citation type="journal article" date="2010" name="Stand. Genomic Sci.">
        <title>Complete genome sequence of Desulfarculus baarsii type strain (2st14).</title>
        <authorList>
            <person name="Sun H."/>
            <person name="Spring S."/>
            <person name="Lapidus A."/>
            <person name="Davenport K."/>
            <person name="Del Rio T.G."/>
            <person name="Tice H."/>
            <person name="Nolan M."/>
            <person name="Copeland A."/>
            <person name="Cheng J.F."/>
            <person name="Lucas S."/>
            <person name="Tapia R."/>
            <person name="Goodwin L."/>
            <person name="Pitluck S."/>
            <person name="Ivanova N."/>
            <person name="Pagani I."/>
            <person name="Mavromatis K."/>
            <person name="Ovchinnikova G."/>
            <person name="Pati A."/>
            <person name="Chen A."/>
            <person name="Palaniappan K."/>
            <person name="Hauser L."/>
            <person name="Chang Y.J."/>
            <person name="Jeffries C.D."/>
            <person name="Detter J.C."/>
            <person name="Han C."/>
            <person name="Rohde M."/>
            <person name="Brambilla E."/>
            <person name="Goker M."/>
            <person name="Woyke T."/>
            <person name="Bristow J."/>
            <person name="Eisen J.A."/>
            <person name="Markowitz V."/>
            <person name="Hugenholtz P."/>
            <person name="Kyrpides N.C."/>
            <person name="Klenk H.P."/>
            <person name="Land M."/>
        </authorList>
    </citation>
    <scope>NUCLEOTIDE SEQUENCE [LARGE SCALE GENOMIC DNA]</scope>
    <source>
        <strain evidence="10">ATCC 33931 / DSM 2075 / LMG 7858 / VKM B-1802 / 2st14</strain>
    </source>
</reference>
<feature type="domain" description="PAS" evidence="5">
    <location>
        <begin position="381"/>
        <end position="439"/>
    </location>
</feature>
<feature type="domain" description="PAC" evidence="6">
    <location>
        <begin position="459"/>
        <end position="511"/>
    </location>
</feature>
<dbReference type="PANTHER" id="PTHR45138:SF9">
    <property type="entry name" value="DIGUANYLATE CYCLASE DGCM-RELATED"/>
    <property type="match status" value="1"/>
</dbReference>
<dbReference type="eggNOG" id="COG5000">
    <property type="taxonomic scope" value="Bacteria"/>
</dbReference>
<feature type="domain" description="PAS" evidence="5">
    <location>
        <begin position="259"/>
        <end position="300"/>
    </location>
</feature>
<dbReference type="eggNOG" id="COG3706">
    <property type="taxonomic scope" value="Bacteria"/>
</dbReference>
<feature type="coiled-coil region" evidence="3">
    <location>
        <begin position="364"/>
        <end position="391"/>
    </location>
</feature>
<dbReference type="PROSITE" id="PS50112">
    <property type="entry name" value="PAS"/>
    <property type="match status" value="3"/>
</dbReference>
<dbReference type="eggNOG" id="COG2202">
    <property type="taxonomic scope" value="Bacteria"/>
</dbReference>
<dbReference type="PANTHER" id="PTHR45138">
    <property type="entry name" value="REGULATORY COMPONENTS OF SENSORY TRANSDUCTION SYSTEM"/>
    <property type="match status" value="1"/>
</dbReference>
<dbReference type="SUPFAM" id="SSF55785">
    <property type="entry name" value="PYP-like sensor domain (PAS domain)"/>
    <property type="match status" value="3"/>
</dbReference>
<dbReference type="InterPro" id="IPR043128">
    <property type="entry name" value="Rev_trsase/Diguanyl_cyclase"/>
</dbReference>
<proteinExistence type="predicted"/>
<evidence type="ECO:0000313" key="10">
    <source>
        <dbReference type="Proteomes" id="UP000009047"/>
    </source>
</evidence>
<dbReference type="InterPro" id="IPR000014">
    <property type="entry name" value="PAS"/>
</dbReference>
<dbReference type="SMART" id="SM00267">
    <property type="entry name" value="GGDEF"/>
    <property type="match status" value="1"/>
</dbReference>
<dbReference type="SMART" id="SM00086">
    <property type="entry name" value="PAC"/>
    <property type="match status" value="2"/>
</dbReference>
<dbReference type="CDD" id="cd06225">
    <property type="entry name" value="HAMP"/>
    <property type="match status" value="1"/>
</dbReference>
<keyword evidence="4" id="KW-0812">Transmembrane</keyword>
<dbReference type="Gene3D" id="3.30.450.20">
    <property type="entry name" value="PAS domain"/>
    <property type="match status" value="3"/>
</dbReference>
<dbReference type="KEGG" id="dbr:Deba_3177"/>
<dbReference type="Gene3D" id="6.10.340.10">
    <property type="match status" value="1"/>
</dbReference>
<feature type="domain" description="PAS" evidence="5">
    <location>
        <begin position="512"/>
        <end position="587"/>
    </location>
</feature>
<dbReference type="InterPro" id="IPR001610">
    <property type="entry name" value="PAC"/>
</dbReference>
<feature type="transmembrane region" description="Helical" evidence="4">
    <location>
        <begin position="20"/>
        <end position="37"/>
    </location>
</feature>
<dbReference type="InterPro" id="IPR050469">
    <property type="entry name" value="Diguanylate_Cyclase"/>
</dbReference>
<evidence type="ECO:0000256" key="3">
    <source>
        <dbReference type="SAM" id="Coils"/>
    </source>
</evidence>
<feature type="domain" description="HAMP" evidence="7">
    <location>
        <begin position="202"/>
        <end position="254"/>
    </location>
</feature>
<gene>
    <name evidence="9" type="ordered locus">Deba_3177</name>
</gene>
<evidence type="ECO:0000259" key="6">
    <source>
        <dbReference type="PROSITE" id="PS50113"/>
    </source>
</evidence>
<accession>E1QLU5</accession>
<dbReference type="Pfam" id="PF00990">
    <property type="entry name" value="GGDEF"/>
    <property type="match status" value="1"/>
</dbReference>
<dbReference type="HOGENOM" id="CLU_341231_0_0_7"/>
<dbReference type="SMART" id="SM00091">
    <property type="entry name" value="PAS"/>
    <property type="match status" value="3"/>
</dbReference>
<dbReference type="PROSITE" id="PS50885">
    <property type="entry name" value="HAMP"/>
    <property type="match status" value="1"/>
</dbReference>
<evidence type="ECO:0000313" key="9">
    <source>
        <dbReference type="EMBL" id="ADK86530.1"/>
    </source>
</evidence>
<evidence type="ECO:0000256" key="2">
    <source>
        <dbReference type="ARBA" id="ARBA00034247"/>
    </source>
</evidence>
<dbReference type="EC" id="2.7.7.65" evidence="1"/>
<keyword evidence="4" id="KW-1133">Transmembrane helix</keyword>
<dbReference type="InterPro" id="IPR013656">
    <property type="entry name" value="PAS_4"/>
</dbReference>
<dbReference type="PROSITE" id="PS50887">
    <property type="entry name" value="GGDEF"/>
    <property type="match status" value="1"/>
</dbReference>
<evidence type="ECO:0000256" key="4">
    <source>
        <dbReference type="SAM" id="Phobius"/>
    </source>
</evidence>
<dbReference type="Pfam" id="PF08448">
    <property type="entry name" value="PAS_4"/>
    <property type="match status" value="1"/>
</dbReference>
<dbReference type="InterPro" id="IPR000700">
    <property type="entry name" value="PAS-assoc_C"/>
</dbReference>
<keyword evidence="3" id="KW-0175">Coiled coil</keyword>
<dbReference type="STRING" id="644282.Deba_3177"/>
<dbReference type="GO" id="GO:0007165">
    <property type="term" value="P:signal transduction"/>
    <property type="evidence" value="ECO:0007669"/>
    <property type="project" value="InterPro"/>
</dbReference>
<feature type="domain" description="GGDEF" evidence="8">
    <location>
        <begin position="687"/>
        <end position="824"/>
    </location>
</feature>
<dbReference type="FunFam" id="3.30.70.270:FF:000001">
    <property type="entry name" value="Diguanylate cyclase domain protein"/>
    <property type="match status" value="1"/>
</dbReference>
<dbReference type="NCBIfam" id="TIGR00254">
    <property type="entry name" value="GGDEF"/>
    <property type="match status" value="1"/>
</dbReference>
<dbReference type="GO" id="GO:1902201">
    <property type="term" value="P:negative regulation of bacterial-type flagellum-dependent cell motility"/>
    <property type="evidence" value="ECO:0007669"/>
    <property type="project" value="TreeGrafter"/>
</dbReference>
<dbReference type="SUPFAM" id="SSF158472">
    <property type="entry name" value="HAMP domain-like"/>
    <property type="match status" value="1"/>
</dbReference>
<dbReference type="CDD" id="cd00130">
    <property type="entry name" value="PAS"/>
    <property type="match status" value="3"/>
</dbReference>
<dbReference type="Proteomes" id="UP000009047">
    <property type="component" value="Chromosome"/>
</dbReference>
<name>E1QLU5_DESB2</name>
<feature type="domain" description="PAC" evidence="6">
    <location>
        <begin position="603"/>
        <end position="655"/>
    </location>
</feature>
<dbReference type="GO" id="GO:0005886">
    <property type="term" value="C:plasma membrane"/>
    <property type="evidence" value="ECO:0007669"/>
    <property type="project" value="TreeGrafter"/>
</dbReference>
<dbReference type="CDD" id="cd01949">
    <property type="entry name" value="GGDEF"/>
    <property type="match status" value="1"/>
</dbReference>
<comment type="catalytic activity">
    <reaction evidence="2">
        <text>2 GTP = 3',3'-c-di-GMP + 2 diphosphate</text>
        <dbReference type="Rhea" id="RHEA:24898"/>
        <dbReference type="ChEBI" id="CHEBI:33019"/>
        <dbReference type="ChEBI" id="CHEBI:37565"/>
        <dbReference type="ChEBI" id="CHEBI:58805"/>
        <dbReference type="EC" id="2.7.7.65"/>
    </reaction>
</comment>
<dbReference type="InterPro" id="IPR029787">
    <property type="entry name" value="Nucleotide_cyclase"/>
</dbReference>
<dbReference type="InterPro" id="IPR035965">
    <property type="entry name" value="PAS-like_dom_sf"/>
</dbReference>
<sequence length="831" mass="92844">MSLRLADRISAMPVGLKLGATMMGVCLVVSVSMLLLFHDVSMRHIVASLETSLGNELWHIQRQVDHLLKLHGAGGPAQTRQALERGMAHFAPGRTPGGSFAFVADEHGRVLAAHHYRAAVLPDRRAIKALLLRGHGFTSLSTPEGDIWLRFDKERNSGLLLVVQVSDDQARALFHRAKLTVFWLALIGSAVLAAVAIVALRRGVARPLRRLTAEAERVAAGDLTPPETLQRRDELGRLSAALRKLTISAQDMIRSAEANEARFRQLFSDSRDAAFIVGHDGRLSDVNAAAVKVFGYDNRQEMLDLPDTGPMFADEGQRQAYLEAIFAQGYVQDHHTTMRRKSGQAFEALITATARGGGEGRFGLVRDITEMAQAQAELRASEERYRRLVENAPGIVYRWCIDTKRFEYLNSTVERITGYKADDIIGDNDIMVRAIPSDQRQRVLQNWLSQISGEPPAVREQQFAIRDCQGGLHWFLERSILVRDDQGQPTYLEGIGFEITERKRLEEALREGQMMIEATLASLPVPVMVIDSRHKVVHWNRAMERISGRAASEVIGTSDHWRPFYPDIHPTLADLVLDGDYDAMEKHYGAKGLRRSSLVEGSIECEDLFWGESGHGRHLYFIAAPIKDEHGRVIRAVETLIDITDQKNLEQELRLLSVTDELTGLYNKRFFHATVDREMEIARRFGQPLALLMLDLDRFKQYNDTFGHLEGDKALAQFAGVVRGVVRAADLPCRYGGEEFAVLLPRTERAEAMVVAERIRAAVEAMDLWPVAADGQRQKRRVTVSIGVACLKGDLNQDRLINLADQALYAAKQAGRNRVIGECPLAQDGRD</sequence>
<dbReference type="InterPro" id="IPR000160">
    <property type="entry name" value="GGDEF_dom"/>
</dbReference>
<dbReference type="SUPFAM" id="SSF55073">
    <property type="entry name" value="Nucleotide cyclase"/>
    <property type="match status" value="1"/>
</dbReference>
<dbReference type="Pfam" id="PF00672">
    <property type="entry name" value="HAMP"/>
    <property type="match status" value="1"/>
</dbReference>
<dbReference type="InterPro" id="IPR003660">
    <property type="entry name" value="HAMP_dom"/>
</dbReference>
<dbReference type="RefSeq" id="WP_013259966.1">
    <property type="nucleotide sequence ID" value="NC_014365.1"/>
</dbReference>
<evidence type="ECO:0000259" key="5">
    <source>
        <dbReference type="PROSITE" id="PS50112"/>
    </source>
</evidence>
<dbReference type="Pfam" id="PF08447">
    <property type="entry name" value="PAS_3"/>
    <property type="match status" value="1"/>
</dbReference>